<evidence type="ECO:0000313" key="3">
    <source>
        <dbReference type="WBParaSite" id="NBR_0002022201-mRNA-1"/>
    </source>
</evidence>
<reference evidence="1 2" key="2">
    <citation type="submission" date="2018-11" db="EMBL/GenBank/DDBJ databases">
        <authorList>
            <consortium name="Pathogen Informatics"/>
        </authorList>
    </citation>
    <scope>NUCLEOTIDE SEQUENCE [LARGE SCALE GENOMIC DNA]</scope>
</reference>
<name>A0A0N4YSK0_NIPBR</name>
<dbReference type="AlphaFoldDB" id="A0A0N4YSK0"/>
<dbReference type="WBParaSite" id="NBR_0002022201-mRNA-1">
    <property type="protein sequence ID" value="NBR_0002022201-mRNA-1"/>
    <property type="gene ID" value="NBR_0002022201"/>
</dbReference>
<evidence type="ECO:0000313" key="1">
    <source>
        <dbReference type="EMBL" id="VDL83960.1"/>
    </source>
</evidence>
<keyword evidence="2" id="KW-1185">Reference proteome</keyword>
<gene>
    <name evidence="1" type="ORF">NBR_LOCUS20223</name>
</gene>
<accession>A0A0N4YSK0</accession>
<protein>
    <submittedName>
        <fullName evidence="3">Secreted protein</fullName>
    </submittedName>
</protein>
<reference evidence="3" key="1">
    <citation type="submission" date="2017-02" db="UniProtKB">
        <authorList>
            <consortium name="WormBaseParasite"/>
        </authorList>
    </citation>
    <scope>IDENTIFICATION</scope>
</reference>
<organism evidence="3">
    <name type="scientific">Nippostrongylus brasiliensis</name>
    <name type="common">Rat hookworm</name>
    <dbReference type="NCBI Taxonomy" id="27835"/>
    <lineage>
        <taxon>Eukaryota</taxon>
        <taxon>Metazoa</taxon>
        <taxon>Ecdysozoa</taxon>
        <taxon>Nematoda</taxon>
        <taxon>Chromadorea</taxon>
        <taxon>Rhabditida</taxon>
        <taxon>Rhabditina</taxon>
        <taxon>Rhabditomorpha</taxon>
        <taxon>Strongyloidea</taxon>
        <taxon>Heligmosomidae</taxon>
        <taxon>Nippostrongylus</taxon>
    </lineage>
</organism>
<sequence>MIKTRWFSTFASSRTSLLSSNRWTMRTTKACRGYCKSHESPNPNSSSTKLRRKIYTKRRRRHRRISPRHEFSFQIINHIVMVNESGSVKSFNSSVLLLCRRFFMQFRYRNDSTFSLSIVLECGDDRKITSAHHIAPHSSRFSLVDLRMQILLRVVSDRWL</sequence>
<dbReference type="EMBL" id="UYSL01024928">
    <property type="protein sequence ID" value="VDL83960.1"/>
    <property type="molecule type" value="Genomic_DNA"/>
</dbReference>
<proteinExistence type="predicted"/>
<dbReference type="Proteomes" id="UP000271162">
    <property type="component" value="Unassembled WGS sequence"/>
</dbReference>
<evidence type="ECO:0000313" key="2">
    <source>
        <dbReference type="Proteomes" id="UP000271162"/>
    </source>
</evidence>